<evidence type="ECO:0008006" key="3">
    <source>
        <dbReference type="Google" id="ProtNLM"/>
    </source>
</evidence>
<evidence type="ECO:0000313" key="2">
    <source>
        <dbReference type="Proteomes" id="UP000286097"/>
    </source>
</evidence>
<dbReference type="VEuPathDB" id="FungiDB:DD237_001415"/>
<dbReference type="AlphaFoldDB" id="A0A3R7WTE9"/>
<sequence length="93" mass="11028">MLKHYSDEDLLKMFEAFAVKGKARKAVWFPLIASWKDKNYTAIQVFKLMKLDQEMDNPPYDKLLRLWVELRGFKLYDTVARDEGGDIRLLQES</sequence>
<accession>A0A3R7WTE9</accession>
<proteinExistence type="predicted"/>
<gene>
    <name evidence="1" type="ORF">DD237_001415</name>
</gene>
<evidence type="ECO:0000313" key="1">
    <source>
        <dbReference type="EMBL" id="RQM17433.1"/>
    </source>
</evidence>
<organism evidence="1 2">
    <name type="scientific">Peronospora effusa</name>
    <dbReference type="NCBI Taxonomy" id="542832"/>
    <lineage>
        <taxon>Eukaryota</taxon>
        <taxon>Sar</taxon>
        <taxon>Stramenopiles</taxon>
        <taxon>Oomycota</taxon>
        <taxon>Peronosporomycetes</taxon>
        <taxon>Peronosporales</taxon>
        <taxon>Peronosporaceae</taxon>
        <taxon>Peronospora</taxon>
    </lineage>
</organism>
<protein>
    <recommendedName>
        <fullName evidence="3">RXLR phytopathogen effector protein WY-domain domain-containing protein</fullName>
    </recommendedName>
</protein>
<reference evidence="1 2" key="1">
    <citation type="submission" date="2018-06" db="EMBL/GenBank/DDBJ databases">
        <title>Comparative genomics of downy mildews reveals potential adaptations to biotrophy.</title>
        <authorList>
            <person name="Fletcher K."/>
            <person name="Klosterman S.J."/>
            <person name="Derevnina L."/>
            <person name="Martin F."/>
            <person name="Koike S."/>
            <person name="Reyes Chin-Wo S."/>
            <person name="Mou B."/>
            <person name="Michelmore R."/>
        </authorList>
    </citation>
    <scope>NUCLEOTIDE SEQUENCE [LARGE SCALE GENOMIC DNA]</scope>
    <source>
        <strain evidence="1 2">R13</strain>
    </source>
</reference>
<name>A0A3R7WTE9_9STRA</name>
<comment type="caution">
    <text evidence="1">The sequence shown here is derived from an EMBL/GenBank/DDBJ whole genome shotgun (WGS) entry which is preliminary data.</text>
</comment>
<dbReference type="Proteomes" id="UP000286097">
    <property type="component" value="Unassembled WGS sequence"/>
</dbReference>
<dbReference type="EMBL" id="QKXF01000096">
    <property type="protein sequence ID" value="RQM17433.1"/>
    <property type="molecule type" value="Genomic_DNA"/>
</dbReference>